<dbReference type="InterPro" id="IPR043129">
    <property type="entry name" value="ATPase_NBD"/>
</dbReference>
<dbReference type="InterPro" id="IPR022389">
    <property type="entry name" value="PRTRC_protein-D"/>
</dbReference>
<dbReference type="RefSeq" id="WP_269336792.1">
    <property type="nucleotide sequence ID" value="NZ_JBFSSG010000001.1"/>
</dbReference>
<dbReference type="SUPFAM" id="SSF53067">
    <property type="entry name" value="Actin-like ATPase domain"/>
    <property type="match status" value="2"/>
</dbReference>
<proteinExistence type="predicted"/>
<dbReference type="Proteomes" id="UP001570071">
    <property type="component" value="Unassembled WGS sequence"/>
</dbReference>
<evidence type="ECO:0000313" key="2">
    <source>
        <dbReference type="EMBL" id="MEZ8719636.1"/>
    </source>
</evidence>
<name>A0ABV4MR90_9VIBR</name>
<evidence type="ECO:0000259" key="1">
    <source>
        <dbReference type="Pfam" id="PF17989"/>
    </source>
</evidence>
<dbReference type="Pfam" id="PF17989">
    <property type="entry name" value="ALP_N"/>
    <property type="match status" value="1"/>
</dbReference>
<protein>
    <submittedName>
        <fullName evidence="2">PRTRC system protein D</fullName>
    </submittedName>
</protein>
<evidence type="ECO:0000313" key="3">
    <source>
        <dbReference type="Proteomes" id="UP001570071"/>
    </source>
</evidence>
<dbReference type="NCBIfam" id="TIGR03739">
    <property type="entry name" value="PRTRC_D"/>
    <property type="match status" value="1"/>
</dbReference>
<dbReference type="EMBL" id="JBFSSG010000001">
    <property type="protein sequence ID" value="MEZ8719636.1"/>
    <property type="molecule type" value="Genomic_DNA"/>
</dbReference>
<comment type="caution">
    <text evidence="2">The sequence shown here is derived from an EMBL/GenBank/DDBJ whole genome shotgun (WGS) entry which is preliminary data.</text>
</comment>
<organism evidence="2 3">
    <name type="scientific">Vibrio pomeroyi</name>
    <dbReference type="NCBI Taxonomy" id="198832"/>
    <lineage>
        <taxon>Bacteria</taxon>
        <taxon>Pseudomonadati</taxon>
        <taxon>Pseudomonadota</taxon>
        <taxon>Gammaproteobacteria</taxon>
        <taxon>Vibrionales</taxon>
        <taxon>Vibrionaceae</taxon>
        <taxon>Vibrio</taxon>
    </lineage>
</organism>
<sequence length="359" mass="39261">MSNHISRAVEIGYGTTSVVTGNTSNGFVIRTFPSVPVPVKHSKQNLGGDILGSRKTVVVPVGKNSYEVGEDVHSSSDPRSTRVLNTEGYIDSERYKALLLGALKMIPDEEVDLLVCGLPVSVMPRSEELKKMVEGVHELGNGQKINIKSAWIIAQPLGGLLAYAREGGQDRFKEMKNENLLVVDPGYLTVDWLVTRGLIANENRSGDYEAGMSRILSTVSDAALEVFQSHEAFTRINEINVELIDQAFISGKLKLFGKTMDFPVHKGCEKTPKFDFSHAINSVAEEAINALVNSVGDGQDLDRIIIVGGPAKLYKEALSKVFPNHEIQILQDSLRANVIGFQEGGVQRMNAMIRKGLIQ</sequence>
<dbReference type="Gene3D" id="3.30.420.40">
    <property type="match status" value="2"/>
</dbReference>
<keyword evidence="3" id="KW-1185">Reference proteome</keyword>
<accession>A0ABV4MR90</accession>
<feature type="domain" description="Actin-like protein N-terminal" evidence="1">
    <location>
        <begin position="8"/>
        <end position="158"/>
    </location>
</feature>
<reference evidence="2 3" key="1">
    <citation type="journal article" date="2024" name="ISME J.">
        <title>Tailless and filamentous prophages are predominant in marine Vibrio.</title>
        <authorList>
            <person name="Steensen K."/>
            <person name="Seneca J."/>
            <person name="Bartlau N."/>
            <person name="Yu X.A."/>
            <person name="Hussain F.A."/>
            <person name="Polz M.F."/>
        </authorList>
    </citation>
    <scope>NUCLEOTIDE SEQUENCE [LARGE SCALE GENOMIC DNA]</scope>
    <source>
        <strain evidence="2 3">10N.239.312.F12</strain>
    </source>
</reference>
<dbReference type="InterPro" id="IPR040607">
    <property type="entry name" value="ALP_N"/>
</dbReference>
<gene>
    <name evidence="2" type="ORF">AB6D66_01060</name>
</gene>